<dbReference type="InterPro" id="IPR041664">
    <property type="entry name" value="AAA_16"/>
</dbReference>
<keyword evidence="3" id="KW-1185">Reference proteome</keyword>
<feature type="domain" description="Orc1-like AAA ATPase" evidence="1">
    <location>
        <begin position="35"/>
        <end position="159"/>
    </location>
</feature>
<organism evidence="2 3">
    <name type="scientific">Pseudanabaena mucicola FACHB-723</name>
    <dbReference type="NCBI Taxonomy" id="2692860"/>
    <lineage>
        <taxon>Bacteria</taxon>
        <taxon>Bacillati</taxon>
        <taxon>Cyanobacteriota</taxon>
        <taxon>Cyanophyceae</taxon>
        <taxon>Pseudanabaenales</taxon>
        <taxon>Pseudanabaenaceae</taxon>
        <taxon>Pseudanabaena</taxon>
    </lineage>
</organism>
<name>A0ABR8A2D8_9CYAN</name>
<dbReference type="RefSeq" id="WP_190404334.1">
    <property type="nucleotide sequence ID" value="NZ_JACJQB010000041.1"/>
</dbReference>
<dbReference type="EMBL" id="JACJQB010000041">
    <property type="protein sequence ID" value="MBD2189507.1"/>
    <property type="molecule type" value="Genomic_DNA"/>
</dbReference>
<dbReference type="SUPFAM" id="SSF52540">
    <property type="entry name" value="P-loop containing nucleoside triphosphate hydrolases"/>
    <property type="match status" value="1"/>
</dbReference>
<reference evidence="2 3" key="1">
    <citation type="journal article" date="2020" name="ISME J.">
        <title>Comparative genomics reveals insights into cyanobacterial evolution and habitat adaptation.</title>
        <authorList>
            <person name="Chen M.Y."/>
            <person name="Teng W.K."/>
            <person name="Zhao L."/>
            <person name="Hu C.X."/>
            <person name="Zhou Y.K."/>
            <person name="Han B.P."/>
            <person name="Song L.R."/>
            <person name="Shu W.S."/>
        </authorList>
    </citation>
    <scope>NUCLEOTIDE SEQUENCE [LARGE SCALE GENOMIC DNA]</scope>
    <source>
        <strain evidence="2 3">FACHB-723</strain>
    </source>
</reference>
<evidence type="ECO:0000313" key="2">
    <source>
        <dbReference type="EMBL" id="MBD2189507.1"/>
    </source>
</evidence>
<evidence type="ECO:0000313" key="3">
    <source>
        <dbReference type="Proteomes" id="UP000642094"/>
    </source>
</evidence>
<sequence>MQKWFNTAGPCKPDIHYMLSATERLPEIKQLIAQENYFVIHAPRQTGKTTAMLTLAQELTASGTYTSIMLSAEVGSTFPDEPEKAEQIILAAWRDAADFWLPDELKPPTHDLNQPPQRIGNFLKVWAEASPRSLVIFIDEIDSLQNQTLMTVLRQLRDGFPRRPQGFPQSVALVGMRDVRDYKYASGGSDRLNTSSPFNIKVRSFTLSNFTLEDVRNLYQQHTDATGQVFTPEAVDLAFHLTQGQPWLVNAIAKEIVEYLTKDPAIPITPDLVNEAKEILIKRQDTHLDSLAERLREDRVRAIIQPILSGQELVNMPEDDLRFVLDLGLCSRDSRGGIQIANPIYREIIPKVLASITIASLTSIAPTWLDNDGNLNPQALLDSFILFWRQHGEPLFNSTPYPEIAPHIVLMAFLHRVVNGGGTLEREYAIGSGRMDICLRYGKITLAMELKVWADKRPDPLKEGLPQIDKYLSGLSLNTGWLVIFDRRSGLPPLSDRTTTENVISPAGREIIVIRG</sequence>
<dbReference type="Gene3D" id="3.40.50.300">
    <property type="entry name" value="P-loop containing nucleotide triphosphate hydrolases"/>
    <property type="match status" value="1"/>
</dbReference>
<dbReference type="Proteomes" id="UP000642094">
    <property type="component" value="Unassembled WGS sequence"/>
</dbReference>
<dbReference type="Pfam" id="PF13191">
    <property type="entry name" value="AAA_16"/>
    <property type="match status" value="1"/>
</dbReference>
<proteinExistence type="predicted"/>
<protein>
    <submittedName>
        <fullName evidence="2">AAA family ATPase</fullName>
    </submittedName>
</protein>
<accession>A0ABR8A2D8</accession>
<comment type="caution">
    <text evidence="2">The sequence shown here is derived from an EMBL/GenBank/DDBJ whole genome shotgun (WGS) entry which is preliminary data.</text>
</comment>
<evidence type="ECO:0000259" key="1">
    <source>
        <dbReference type="Pfam" id="PF13191"/>
    </source>
</evidence>
<dbReference type="InterPro" id="IPR027417">
    <property type="entry name" value="P-loop_NTPase"/>
</dbReference>
<gene>
    <name evidence="2" type="ORF">H6F41_15340</name>
</gene>